<keyword evidence="1" id="KW-0812">Transmembrane</keyword>
<keyword evidence="1" id="KW-0472">Membrane</keyword>
<evidence type="ECO:0000313" key="3">
    <source>
        <dbReference type="Proteomes" id="UP000400849"/>
    </source>
</evidence>
<accession>A0A5Q2F542</accession>
<name>A0A5Q2F542_9CAUD</name>
<proteinExistence type="predicted"/>
<gene>
    <name evidence="2" type="primary">25</name>
    <name evidence="2" type="ORF">SEA_SIXAMA_25</name>
</gene>
<protein>
    <submittedName>
        <fullName evidence="2">Uncharacterized protein</fullName>
    </submittedName>
</protein>
<evidence type="ECO:0000256" key="1">
    <source>
        <dbReference type="SAM" id="Phobius"/>
    </source>
</evidence>
<dbReference type="EMBL" id="MN484601">
    <property type="protein sequence ID" value="QGF20204.1"/>
    <property type="molecule type" value="Genomic_DNA"/>
</dbReference>
<dbReference type="KEGG" id="vg:77924193"/>
<feature type="transmembrane region" description="Helical" evidence="1">
    <location>
        <begin position="5"/>
        <end position="27"/>
    </location>
</feature>
<dbReference type="GeneID" id="77924193"/>
<reference evidence="2 3" key="1">
    <citation type="submission" date="2019-09" db="EMBL/GenBank/DDBJ databases">
        <authorList>
            <person name="Christie C.A."/>
            <person name="Diallo A.S."/>
            <person name="Dixon Z."/>
            <person name="McIntosh P.M."/>
            <person name="Murthy K.H."/>
            <person name="Rosen M.G."/>
            <person name="Simpson L.M."/>
            <person name="Koustas K."/>
            <person name="Fogarty M.P."/>
            <person name="Molloy S.D."/>
            <person name="Garlena R.A."/>
            <person name="Russell D.A."/>
            <person name="Pope W.H."/>
            <person name="Jacobs-Sera D."/>
            <person name="Hatfull G.F."/>
        </authorList>
    </citation>
    <scope>NUCLEOTIDE SEQUENCE [LARGE SCALE GENOMIC DNA]</scope>
</reference>
<keyword evidence="3" id="KW-1185">Reference proteome</keyword>
<dbReference type="RefSeq" id="YP_010648734.1">
    <property type="nucleotide sequence ID" value="NC_070762.1"/>
</dbReference>
<evidence type="ECO:0000313" key="2">
    <source>
        <dbReference type="EMBL" id="QGF20204.1"/>
    </source>
</evidence>
<keyword evidence="1" id="KW-1133">Transmembrane helix</keyword>
<organism evidence="2 3">
    <name type="scientific">Gordonia phage Sixama</name>
    <dbReference type="NCBI Taxonomy" id="2653271"/>
    <lineage>
        <taxon>Viruses</taxon>
        <taxon>Duplodnaviria</taxon>
        <taxon>Heunggongvirae</taxon>
        <taxon>Uroviricota</taxon>
        <taxon>Caudoviricetes</taxon>
        <taxon>Sixamavirus</taxon>
        <taxon>Sixamavirus sixama</taxon>
    </lineage>
</organism>
<dbReference type="Proteomes" id="UP000400849">
    <property type="component" value="Segment"/>
</dbReference>
<feature type="transmembrane region" description="Helical" evidence="1">
    <location>
        <begin position="47"/>
        <end position="69"/>
    </location>
</feature>
<sequence length="71" mass="8214">MNWWLIWLGALFLIPVVAAVAVFYIAWTVESWEAFKSEDEGKEYDYAPWMIIHFIVCCVLGAMFISMGLGY</sequence>